<evidence type="ECO:0000256" key="5">
    <source>
        <dbReference type="SAM" id="MobiDB-lite"/>
    </source>
</evidence>
<comment type="caution">
    <text evidence="7">The sequence shown here is derived from an EMBL/GenBank/DDBJ whole genome shotgun (WGS) entry which is preliminary data.</text>
</comment>
<evidence type="ECO:0000256" key="2">
    <source>
        <dbReference type="ARBA" id="ARBA00023082"/>
    </source>
</evidence>
<dbReference type="InterPro" id="IPR007630">
    <property type="entry name" value="RNA_pol_sigma70_r4"/>
</dbReference>
<evidence type="ECO:0000259" key="6">
    <source>
        <dbReference type="PROSITE" id="PS00716"/>
    </source>
</evidence>
<dbReference type="PRINTS" id="PR00046">
    <property type="entry name" value="SIGMA70FCT"/>
</dbReference>
<evidence type="ECO:0000313" key="7">
    <source>
        <dbReference type="EMBL" id="KKN57358.1"/>
    </source>
</evidence>
<evidence type="ECO:0000256" key="4">
    <source>
        <dbReference type="ARBA" id="ARBA00023163"/>
    </source>
</evidence>
<name>A0A0F9UUR0_9ZZZZ</name>
<dbReference type="Pfam" id="PF04542">
    <property type="entry name" value="Sigma70_r2"/>
    <property type="match status" value="1"/>
</dbReference>
<evidence type="ECO:0000256" key="3">
    <source>
        <dbReference type="ARBA" id="ARBA00023125"/>
    </source>
</evidence>
<proteinExistence type="predicted"/>
<dbReference type="GO" id="GO:0006352">
    <property type="term" value="P:DNA-templated transcription initiation"/>
    <property type="evidence" value="ECO:0007669"/>
    <property type="project" value="InterPro"/>
</dbReference>
<dbReference type="AlphaFoldDB" id="A0A0F9UUR0"/>
<dbReference type="PANTHER" id="PTHR30603:SF60">
    <property type="entry name" value="RNA POLYMERASE SIGMA FACTOR RPOD"/>
    <property type="match status" value="1"/>
</dbReference>
<dbReference type="InterPro" id="IPR014284">
    <property type="entry name" value="RNA_pol_sigma-70_dom"/>
</dbReference>
<dbReference type="Gene3D" id="1.20.120.1810">
    <property type="match status" value="1"/>
</dbReference>
<dbReference type="InterPro" id="IPR050239">
    <property type="entry name" value="Sigma-70_RNA_pol_init_factors"/>
</dbReference>
<protein>
    <recommendedName>
        <fullName evidence="6">RNA polymerase sigma-70 domain-containing protein</fullName>
    </recommendedName>
</protein>
<dbReference type="InterPro" id="IPR036388">
    <property type="entry name" value="WH-like_DNA-bd_sf"/>
</dbReference>
<dbReference type="Pfam" id="PF04545">
    <property type="entry name" value="Sigma70_r4"/>
    <property type="match status" value="1"/>
</dbReference>
<accession>A0A0F9UUR0</accession>
<dbReference type="Gene3D" id="1.10.10.10">
    <property type="entry name" value="Winged helix-like DNA-binding domain superfamily/Winged helix DNA-binding domain"/>
    <property type="match status" value="1"/>
</dbReference>
<evidence type="ECO:0000256" key="1">
    <source>
        <dbReference type="ARBA" id="ARBA00023015"/>
    </source>
</evidence>
<dbReference type="InterPro" id="IPR007627">
    <property type="entry name" value="RNA_pol_sigma70_r2"/>
</dbReference>
<dbReference type="InterPro" id="IPR013325">
    <property type="entry name" value="RNA_pol_sigma_r2"/>
</dbReference>
<dbReference type="PROSITE" id="PS00716">
    <property type="entry name" value="SIGMA70_2"/>
    <property type="match status" value="1"/>
</dbReference>
<organism evidence="7">
    <name type="scientific">marine sediment metagenome</name>
    <dbReference type="NCBI Taxonomy" id="412755"/>
    <lineage>
        <taxon>unclassified sequences</taxon>
        <taxon>metagenomes</taxon>
        <taxon>ecological metagenomes</taxon>
    </lineage>
</organism>
<dbReference type="NCBIfam" id="TIGR02937">
    <property type="entry name" value="sigma70-ECF"/>
    <property type="match status" value="1"/>
</dbReference>
<dbReference type="GO" id="GO:0003677">
    <property type="term" value="F:DNA binding"/>
    <property type="evidence" value="ECO:0007669"/>
    <property type="project" value="UniProtKB-KW"/>
</dbReference>
<feature type="region of interest" description="Disordered" evidence="5">
    <location>
        <begin position="212"/>
        <end position="232"/>
    </location>
</feature>
<dbReference type="InterPro" id="IPR000943">
    <property type="entry name" value="RNA_pol_sigma70"/>
</dbReference>
<feature type="domain" description="RNA polymerase sigma-70" evidence="6">
    <location>
        <begin position="273"/>
        <end position="299"/>
    </location>
</feature>
<dbReference type="GO" id="GO:0016987">
    <property type="term" value="F:sigma factor activity"/>
    <property type="evidence" value="ECO:0007669"/>
    <property type="project" value="UniProtKB-KW"/>
</dbReference>
<keyword evidence="3" id="KW-0238">DNA-binding</keyword>
<sequence length="310" mass="36078">MYQTVEKAKKHKVGECLVSKLSEQERQVYERVPVHVDFVPHESFDRAETEQTLFGETERLSIPMWTHFPGVPDDHHTAARSRKALTREEEARLFLRYNYARYRLSALSKAQARRQALGRAHEMLHWFKRVLEARSDLVNANMALVLAMAKRMRIPNVEFNELISEGNLALLRSVEKFDISRGFKFSTYGCRAILKSFNRLATKTGRYRSRFPTEYDPDLERSDHDDVKHDRQHEDAVDSLREILFDNRADLSELEQTIVRERFALNAAGQKRTLAEVGQMVGLTNERVRQLQNSALSKLRAVLDKEYLTV</sequence>
<dbReference type="PANTHER" id="PTHR30603">
    <property type="entry name" value="RNA POLYMERASE SIGMA FACTOR RPO"/>
    <property type="match status" value="1"/>
</dbReference>
<dbReference type="SUPFAM" id="SSF88946">
    <property type="entry name" value="Sigma2 domain of RNA polymerase sigma factors"/>
    <property type="match status" value="1"/>
</dbReference>
<keyword evidence="4" id="KW-0804">Transcription</keyword>
<dbReference type="SUPFAM" id="SSF88659">
    <property type="entry name" value="Sigma3 and sigma4 domains of RNA polymerase sigma factors"/>
    <property type="match status" value="1"/>
</dbReference>
<dbReference type="InterPro" id="IPR013324">
    <property type="entry name" value="RNA_pol_sigma_r3/r4-like"/>
</dbReference>
<reference evidence="7" key="1">
    <citation type="journal article" date="2015" name="Nature">
        <title>Complex archaea that bridge the gap between prokaryotes and eukaryotes.</title>
        <authorList>
            <person name="Spang A."/>
            <person name="Saw J.H."/>
            <person name="Jorgensen S.L."/>
            <person name="Zaremba-Niedzwiedzka K."/>
            <person name="Martijn J."/>
            <person name="Lind A.E."/>
            <person name="van Eijk R."/>
            <person name="Schleper C."/>
            <person name="Guy L."/>
            <person name="Ettema T.J."/>
        </authorList>
    </citation>
    <scope>NUCLEOTIDE SEQUENCE</scope>
</reference>
<keyword evidence="1" id="KW-0805">Transcription regulation</keyword>
<keyword evidence="2" id="KW-0731">Sigma factor</keyword>
<dbReference type="EMBL" id="LAZR01000807">
    <property type="protein sequence ID" value="KKN57358.1"/>
    <property type="molecule type" value="Genomic_DNA"/>
</dbReference>
<gene>
    <name evidence="7" type="ORF">LCGC14_0563010</name>
</gene>
<feature type="compositionally biased region" description="Basic and acidic residues" evidence="5">
    <location>
        <begin position="218"/>
        <end position="232"/>
    </location>
</feature>